<keyword evidence="3" id="KW-1185">Reference proteome</keyword>
<accession>A0ABZ2B873</accession>
<feature type="transmembrane region" description="Helical" evidence="1">
    <location>
        <begin position="20"/>
        <end position="40"/>
    </location>
</feature>
<name>A0ABZ2B873_9HYPH</name>
<dbReference type="EMBL" id="CP133148">
    <property type="protein sequence ID" value="WVT02561.1"/>
    <property type="molecule type" value="Genomic_DNA"/>
</dbReference>
<keyword evidence="1" id="KW-1133">Transmembrane helix</keyword>
<organism evidence="2 3">
    <name type="scientific">Sinorhizobium chiapasense</name>
    <dbReference type="NCBI Taxonomy" id="501572"/>
    <lineage>
        <taxon>Bacteria</taxon>
        <taxon>Pseudomonadati</taxon>
        <taxon>Pseudomonadota</taxon>
        <taxon>Alphaproteobacteria</taxon>
        <taxon>Hyphomicrobiales</taxon>
        <taxon>Rhizobiaceae</taxon>
        <taxon>Sinorhizobium/Ensifer group</taxon>
        <taxon>Sinorhizobium</taxon>
    </lineage>
</organism>
<dbReference type="RefSeq" id="WP_331371833.1">
    <property type="nucleotide sequence ID" value="NZ_CP133148.1"/>
</dbReference>
<evidence type="ECO:0000313" key="2">
    <source>
        <dbReference type="EMBL" id="WVT02561.1"/>
    </source>
</evidence>
<feature type="transmembrane region" description="Helical" evidence="1">
    <location>
        <begin position="223"/>
        <end position="247"/>
    </location>
</feature>
<feature type="transmembrane region" description="Helical" evidence="1">
    <location>
        <begin position="52"/>
        <end position="71"/>
    </location>
</feature>
<proteinExistence type="predicted"/>
<dbReference type="Proteomes" id="UP001432360">
    <property type="component" value="Chromosome"/>
</dbReference>
<reference evidence="2" key="1">
    <citation type="submission" date="2023-08" db="EMBL/GenBank/DDBJ databases">
        <title>Complete genome sequence of Sinorhizobium chiapanecum ITTG S70 isolated from Acaciella angustissima nodules in Chiapas-Mexico.</title>
        <authorList>
            <person name="Rincon-Rosales R."/>
            <person name="Rogel M.A."/>
            <person name="Rincon-Medina C.I."/>
            <person name="Guerrero G."/>
            <person name="Manzano-Gomez L.A."/>
            <person name="Lopez-Lopez A."/>
            <person name="Rincon Molina F.A."/>
            <person name="Martinez-Romero E."/>
        </authorList>
    </citation>
    <scope>NUCLEOTIDE SEQUENCE</scope>
    <source>
        <strain evidence="2">ITTG S70</strain>
    </source>
</reference>
<gene>
    <name evidence="2" type="ORF">RB548_13670</name>
</gene>
<protein>
    <submittedName>
        <fullName evidence="2">Uncharacterized protein</fullName>
    </submittedName>
</protein>
<evidence type="ECO:0000256" key="1">
    <source>
        <dbReference type="SAM" id="Phobius"/>
    </source>
</evidence>
<feature type="transmembrane region" description="Helical" evidence="1">
    <location>
        <begin position="187"/>
        <end position="211"/>
    </location>
</feature>
<keyword evidence="1" id="KW-0812">Transmembrane</keyword>
<keyword evidence="1" id="KW-0472">Membrane</keyword>
<sequence>MENVETTLTSSQPSRAYRAFPTFGPYLLLHIVPWLLLATVLRTCAKAMPDGLILLGMILVQFAVFIAFLLASQKMIELANGWTSLSQLTFREQVIFGWRVIWRLLLLFLLAVCTANFTGVDRFAAAQLWLGFDGIVFPWRQGLLQLWIAIVSMITFMLVVERGLDRPPRFVGILREIRHHGRHLSRAVVHICAFLVITTFLQAQIAIFLSPLFDSAAYSRVQFLLYTGFILLFSYIRLWGIIAILTYSLRASYRLRTAPIP</sequence>
<evidence type="ECO:0000313" key="3">
    <source>
        <dbReference type="Proteomes" id="UP001432360"/>
    </source>
</evidence>
<feature type="transmembrane region" description="Helical" evidence="1">
    <location>
        <begin position="139"/>
        <end position="160"/>
    </location>
</feature>
<feature type="transmembrane region" description="Helical" evidence="1">
    <location>
        <begin position="100"/>
        <end position="119"/>
    </location>
</feature>